<dbReference type="PANTHER" id="PTHR32347">
    <property type="entry name" value="EFFLUX SYSTEM COMPONENT YKNX-RELATED"/>
    <property type="match status" value="1"/>
</dbReference>
<dbReference type="PANTHER" id="PTHR32347:SF14">
    <property type="entry name" value="EFFLUX SYSTEM COMPONENT YKNX-RELATED"/>
    <property type="match status" value="1"/>
</dbReference>
<comment type="caution">
    <text evidence="5">The sequence shown here is derived from an EMBL/GenBank/DDBJ whole genome shotgun (WGS) entry which is preliminary data.</text>
</comment>
<dbReference type="Gene3D" id="2.40.30.170">
    <property type="match status" value="1"/>
</dbReference>
<dbReference type="Gene3D" id="1.10.287.470">
    <property type="entry name" value="Helix hairpin bin"/>
    <property type="match status" value="1"/>
</dbReference>
<evidence type="ECO:0000256" key="4">
    <source>
        <dbReference type="SAM" id="Phobius"/>
    </source>
</evidence>
<dbReference type="EMBL" id="BAABGY010000008">
    <property type="protein sequence ID" value="GAA4335400.1"/>
    <property type="molecule type" value="Genomic_DNA"/>
</dbReference>
<feature type="coiled-coil region" evidence="3">
    <location>
        <begin position="176"/>
        <end position="235"/>
    </location>
</feature>
<keyword evidence="4" id="KW-0812">Transmembrane</keyword>
<organism evidence="5 6">
    <name type="scientific">Flaviaesturariibacter amylovorans</name>
    <dbReference type="NCBI Taxonomy" id="1084520"/>
    <lineage>
        <taxon>Bacteria</taxon>
        <taxon>Pseudomonadati</taxon>
        <taxon>Bacteroidota</taxon>
        <taxon>Chitinophagia</taxon>
        <taxon>Chitinophagales</taxon>
        <taxon>Chitinophagaceae</taxon>
        <taxon>Flaviaestuariibacter</taxon>
    </lineage>
</organism>
<evidence type="ECO:0000313" key="5">
    <source>
        <dbReference type="EMBL" id="GAA4335400.1"/>
    </source>
</evidence>
<dbReference type="RefSeq" id="WP_345256577.1">
    <property type="nucleotide sequence ID" value="NZ_BAABGY010000008.1"/>
</dbReference>
<accession>A0ABP8H7D1</accession>
<evidence type="ECO:0000256" key="2">
    <source>
        <dbReference type="ARBA" id="ARBA00023054"/>
    </source>
</evidence>
<evidence type="ECO:0000256" key="1">
    <source>
        <dbReference type="ARBA" id="ARBA00004196"/>
    </source>
</evidence>
<gene>
    <name evidence="5" type="ORF">GCM10023184_30150</name>
</gene>
<dbReference type="Gene3D" id="2.40.50.100">
    <property type="match status" value="1"/>
</dbReference>
<evidence type="ECO:0008006" key="7">
    <source>
        <dbReference type="Google" id="ProtNLM"/>
    </source>
</evidence>
<protein>
    <recommendedName>
        <fullName evidence="7">HlyD family efflux transporter periplasmic adaptor subunit</fullName>
    </recommendedName>
</protein>
<keyword evidence="4" id="KW-1133">Transmembrane helix</keyword>
<dbReference type="InterPro" id="IPR050465">
    <property type="entry name" value="UPF0194_transport"/>
</dbReference>
<keyword evidence="2 3" id="KW-0175">Coiled coil</keyword>
<evidence type="ECO:0000313" key="6">
    <source>
        <dbReference type="Proteomes" id="UP001501725"/>
    </source>
</evidence>
<dbReference type="Gene3D" id="2.40.420.20">
    <property type="match status" value="1"/>
</dbReference>
<sequence>MDKLIAPEVIGRRKKKRWLYAALIAGVLVAAAASLRFALDSSLSRNKITTAVVESGDIENTLTASGQMLPEFEQVITSAIPASIRQVLLDAGTAVQPGQAVLELDKAAAQAEYGKLQLALASKRNSIQKLRLELEKSFYDVRSNNDIKGLRISHLQAAVEDARRLLKAGGGTREDVEKAELELKVAGLEKKQLENDVRSRQQTMQMEIRESELSAAAQEGDLRELERKLQLARVVATRPGVITWVNKNIGASVQPGEALVRIADLESFKVAGSISDNYLGQLHNGMSAIVMINEKSFRGTVTNINPSVQNGVIAFEVQLNERKDPLYRPNMKVDVHLVTDKRAGVLKVANGPAFRGGSQQDVFVLQNGKAVRRSVGIGLSNFDYVELRSGVRAGETIITSDMSGYKNVNEITIKN</sequence>
<proteinExistence type="predicted"/>
<name>A0ABP8H7D1_9BACT</name>
<dbReference type="SUPFAM" id="SSF56954">
    <property type="entry name" value="Outer membrane efflux proteins (OEP)"/>
    <property type="match status" value="1"/>
</dbReference>
<dbReference type="Proteomes" id="UP001501725">
    <property type="component" value="Unassembled WGS sequence"/>
</dbReference>
<keyword evidence="4" id="KW-0472">Membrane</keyword>
<feature type="transmembrane region" description="Helical" evidence="4">
    <location>
        <begin position="18"/>
        <end position="39"/>
    </location>
</feature>
<comment type="subcellular location">
    <subcellularLocation>
        <location evidence="1">Cell envelope</location>
    </subcellularLocation>
</comment>
<evidence type="ECO:0000256" key="3">
    <source>
        <dbReference type="SAM" id="Coils"/>
    </source>
</evidence>
<reference evidence="6" key="1">
    <citation type="journal article" date="2019" name="Int. J. Syst. Evol. Microbiol.">
        <title>The Global Catalogue of Microorganisms (GCM) 10K type strain sequencing project: providing services to taxonomists for standard genome sequencing and annotation.</title>
        <authorList>
            <consortium name="The Broad Institute Genomics Platform"/>
            <consortium name="The Broad Institute Genome Sequencing Center for Infectious Disease"/>
            <person name="Wu L."/>
            <person name="Ma J."/>
        </authorList>
    </citation>
    <scope>NUCLEOTIDE SEQUENCE [LARGE SCALE GENOMIC DNA]</scope>
    <source>
        <strain evidence="6">JCM 17919</strain>
    </source>
</reference>
<keyword evidence="6" id="KW-1185">Reference proteome</keyword>